<evidence type="ECO:0000313" key="2">
    <source>
        <dbReference type="Proteomes" id="UP001497516"/>
    </source>
</evidence>
<name>A0AAV2FSY2_9ROSI</name>
<reference evidence="1 2" key="1">
    <citation type="submission" date="2024-04" db="EMBL/GenBank/DDBJ databases">
        <authorList>
            <person name="Fracassetti M."/>
        </authorList>
    </citation>
    <scope>NUCLEOTIDE SEQUENCE [LARGE SCALE GENOMIC DNA]</scope>
</reference>
<dbReference type="AlphaFoldDB" id="A0AAV2FSY2"/>
<accession>A0AAV2FSY2</accession>
<sequence length="130" mass="14474">MEGYPAGVDRKVKSLWISDWVLGQIKLSPLHCSSSSSIADHHRFAPLSSHPDLRSSSLFRVSSICLRLHLGAVDLSPLGCSPSISAWPPSSSTLRSLELRQAIIKESGIHGWRLISQLDFCLVWECYRFV</sequence>
<proteinExistence type="predicted"/>
<protein>
    <submittedName>
        <fullName evidence="1">Uncharacterized protein</fullName>
    </submittedName>
</protein>
<keyword evidence="2" id="KW-1185">Reference proteome</keyword>
<evidence type="ECO:0000313" key="1">
    <source>
        <dbReference type="EMBL" id="CAL1401474.1"/>
    </source>
</evidence>
<gene>
    <name evidence="1" type="ORF">LTRI10_LOCUS41527</name>
</gene>
<dbReference type="EMBL" id="OZ034820">
    <property type="protein sequence ID" value="CAL1401474.1"/>
    <property type="molecule type" value="Genomic_DNA"/>
</dbReference>
<organism evidence="1 2">
    <name type="scientific">Linum trigynum</name>
    <dbReference type="NCBI Taxonomy" id="586398"/>
    <lineage>
        <taxon>Eukaryota</taxon>
        <taxon>Viridiplantae</taxon>
        <taxon>Streptophyta</taxon>
        <taxon>Embryophyta</taxon>
        <taxon>Tracheophyta</taxon>
        <taxon>Spermatophyta</taxon>
        <taxon>Magnoliopsida</taxon>
        <taxon>eudicotyledons</taxon>
        <taxon>Gunneridae</taxon>
        <taxon>Pentapetalae</taxon>
        <taxon>rosids</taxon>
        <taxon>fabids</taxon>
        <taxon>Malpighiales</taxon>
        <taxon>Linaceae</taxon>
        <taxon>Linum</taxon>
    </lineage>
</organism>
<dbReference type="Proteomes" id="UP001497516">
    <property type="component" value="Chromosome 7"/>
</dbReference>